<accession>A0A7X6HXZ3</accession>
<dbReference type="InterPro" id="IPR007278">
    <property type="entry name" value="DUF397"/>
</dbReference>
<organism evidence="2 3">
    <name type="scientific">Streptomyces lonarensis</name>
    <dbReference type="NCBI Taxonomy" id="700599"/>
    <lineage>
        <taxon>Bacteria</taxon>
        <taxon>Bacillati</taxon>
        <taxon>Actinomycetota</taxon>
        <taxon>Actinomycetes</taxon>
        <taxon>Kitasatosporales</taxon>
        <taxon>Streptomycetaceae</taxon>
        <taxon>Streptomyces</taxon>
    </lineage>
</organism>
<dbReference type="EMBL" id="JAAVJD010000024">
    <property type="protein sequence ID" value="NJQ05053.1"/>
    <property type="molecule type" value="Genomic_DNA"/>
</dbReference>
<keyword evidence="3" id="KW-1185">Reference proteome</keyword>
<gene>
    <name evidence="2" type="ORF">HCN56_05535</name>
</gene>
<evidence type="ECO:0000259" key="1">
    <source>
        <dbReference type="Pfam" id="PF04149"/>
    </source>
</evidence>
<comment type="caution">
    <text evidence="2">The sequence shown here is derived from an EMBL/GenBank/DDBJ whole genome shotgun (WGS) entry which is preliminary data.</text>
</comment>
<dbReference type="AlphaFoldDB" id="A0A7X6HXZ3"/>
<protein>
    <submittedName>
        <fullName evidence="2">DUF397 domain-containing protein</fullName>
    </submittedName>
</protein>
<dbReference type="Pfam" id="PF04149">
    <property type="entry name" value="DUF397"/>
    <property type="match status" value="1"/>
</dbReference>
<evidence type="ECO:0000313" key="3">
    <source>
        <dbReference type="Proteomes" id="UP000578686"/>
    </source>
</evidence>
<sequence>MTEVHLPAATAWRTSTFSGDNGGNCLEVADGVPSVVPVRDSKVPGGAVLLVEHAAWSAFVAVVKRRDLTS</sequence>
<proteinExistence type="predicted"/>
<evidence type="ECO:0000313" key="2">
    <source>
        <dbReference type="EMBL" id="NJQ05053.1"/>
    </source>
</evidence>
<name>A0A7X6HXZ3_9ACTN</name>
<dbReference type="RefSeq" id="WP_167968345.1">
    <property type="nucleotide sequence ID" value="NZ_BHZG01000158.1"/>
</dbReference>
<dbReference type="Proteomes" id="UP000578686">
    <property type="component" value="Unassembled WGS sequence"/>
</dbReference>
<feature type="domain" description="DUF397" evidence="1">
    <location>
        <begin position="11"/>
        <end position="64"/>
    </location>
</feature>
<reference evidence="2 3" key="1">
    <citation type="submission" date="2020-03" db="EMBL/GenBank/DDBJ databases">
        <title>Draft genome of Streptomyces sp. ventii, isolated from the Axial Seamount in the Pacific Ocean, and resequencing of the two type strains Streptomyces lonarensis strain NCL 716 and Streptomyces bohaiensis strain 11A07.</title>
        <authorList>
            <person name="Loughran R.M."/>
            <person name="Pfannmuller K.M."/>
            <person name="Wasson B.J."/>
            <person name="Deadmond M.C."/>
            <person name="Paddock B.E."/>
            <person name="Koyack M.J."/>
            <person name="Gallegos D.A."/>
            <person name="Mitchell E.A."/>
            <person name="Ushijima B."/>
            <person name="Saw J.H."/>
            <person name="Mcphail K.L."/>
            <person name="Videau P."/>
        </authorList>
    </citation>
    <scope>NUCLEOTIDE SEQUENCE [LARGE SCALE GENOMIC DNA]</scope>
    <source>
        <strain evidence="2 3">NCL716</strain>
    </source>
</reference>